<reference evidence="2 3" key="1">
    <citation type="submission" date="2015-08" db="EMBL/GenBank/DDBJ databases">
        <title>Genome sequencing of Penicillium nordicum.</title>
        <authorList>
            <person name="Nguyen H.D."/>
            <person name="Seifert K.A."/>
        </authorList>
    </citation>
    <scope>NUCLEOTIDE SEQUENCE [LARGE SCALE GENOMIC DNA]</scope>
    <source>
        <strain evidence="2 3">DAOMC 185683</strain>
    </source>
</reference>
<organism evidence="2 3">
    <name type="scientific">Penicillium nordicum</name>
    <dbReference type="NCBI Taxonomy" id="229535"/>
    <lineage>
        <taxon>Eukaryota</taxon>
        <taxon>Fungi</taxon>
        <taxon>Dikarya</taxon>
        <taxon>Ascomycota</taxon>
        <taxon>Pezizomycotina</taxon>
        <taxon>Eurotiomycetes</taxon>
        <taxon>Eurotiomycetidae</taxon>
        <taxon>Eurotiales</taxon>
        <taxon>Aspergillaceae</taxon>
        <taxon>Penicillium</taxon>
    </lineage>
</organism>
<evidence type="ECO:0000256" key="1">
    <source>
        <dbReference type="SAM" id="MobiDB-lite"/>
    </source>
</evidence>
<feature type="compositionally biased region" description="Polar residues" evidence="1">
    <location>
        <begin position="247"/>
        <end position="257"/>
    </location>
</feature>
<evidence type="ECO:0000313" key="2">
    <source>
        <dbReference type="EMBL" id="KOS46418.1"/>
    </source>
</evidence>
<gene>
    <name evidence="2" type="ORF">ACN38_g2594</name>
</gene>
<feature type="region of interest" description="Disordered" evidence="1">
    <location>
        <begin position="135"/>
        <end position="274"/>
    </location>
</feature>
<feature type="compositionally biased region" description="Low complexity" evidence="1">
    <location>
        <begin position="135"/>
        <end position="178"/>
    </location>
</feature>
<dbReference type="EMBL" id="LHQQ01000029">
    <property type="protein sequence ID" value="KOS46418.1"/>
    <property type="molecule type" value="Genomic_DNA"/>
</dbReference>
<dbReference type="OrthoDB" id="4121058at2759"/>
<dbReference type="AlphaFoldDB" id="A0A0M8P6Z4"/>
<proteinExistence type="predicted"/>
<accession>A0A0M8P6Z4</accession>
<keyword evidence="3" id="KW-1185">Reference proteome</keyword>
<comment type="caution">
    <text evidence="2">The sequence shown here is derived from an EMBL/GenBank/DDBJ whole genome shotgun (WGS) entry which is preliminary data.</text>
</comment>
<name>A0A0M8P6Z4_9EURO</name>
<feature type="compositionally biased region" description="Polar residues" evidence="1">
    <location>
        <begin position="230"/>
        <end position="239"/>
    </location>
</feature>
<feature type="compositionally biased region" description="Low complexity" evidence="1">
    <location>
        <begin position="188"/>
        <end position="217"/>
    </location>
</feature>
<sequence length="484" mass="53508">MPPVTNGQFSYNIDTFYVAASGGQIHRRAAPAEIKALYDTATTDNSTPDHPGHWYEAQLLHYGLPPSKVKATAKMRLLKAVQAGALSVPKESLQIEKNLKKEWKKQDSEEKPQANTKITSTKTVTTKTVTVSKTVASKTTESKTNTAKAKAAAKPAATKAVAKPATIKTAATKAATPKAAPPKKDTAPKSVASKATAKPAAAKAAAVKTATANPAKPQTAPAKRKRASNDEGTPNQPQTAKRRVYGKQTQSNTNVPTRNHPEPSGWSEQPGYQDVPPSYEVACGMKGEYLYDALDDQMDIDDANESEAYSDPPSPPRTLKRTLGLLNGTYEVCAPDIENEWPHAMPSDGITLSLRLNGKEVWGEYDFGMFEGVLWMPERPMRPSFDKIRFKWRGRETSEGQTSFQDNQEGWIEFLGDGDIVGMISCYGNVHFRGQRVDSSVRTASDLRAEWDGYNEEEYERERRARWDNNLFYSVLRWNKFSRT</sequence>
<evidence type="ECO:0000313" key="3">
    <source>
        <dbReference type="Proteomes" id="UP000037696"/>
    </source>
</evidence>
<dbReference type="Proteomes" id="UP000037696">
    <property type="component" value="Unassembled WGS sequence"/>
</dbReference>
<protein>
    <submittedName>
        <fullName evidence="2">Uncharacterized protein</fullName>
    </submittedName>
</protein>